<dbReference type="OrthoDB" id="6606209at2759"/>
<evidence type="ECO:0000256" key="4">
    <source>
        <dbReference type="ARBA" id="ARBA00022837"/>
    </source>
</evidence>
<evidence type="ECO:0000313" key="12">
    <source>
        <dbReference type="EMBL" id="CAD7082980.1"/>
    </source>
</evidence>
<dbReference type="GO" id="GO:0005886">
    <property type="term" value="C:plasma membrane"/>
    <property type="evidence" value="ECO:0007669"/>
    <property type="project" value="InterPro"/>
</dbReference>
<keyword evidence="7" id="KW-0325">Glycoprotein</keyword>
<name>A0A7R8YSU1_HERIL</name>
<evidence type="ECO:0000256" key="5">
    <source>
        <dbReference type="ARBA" id="ARBA00022989"/>
    </source>
</evidence>
<keyword evidence="6 10" id="KW-0472">Membrane</keyword>
<keyword evidence="2 10" id="KW-0812">Transmembrane</keyword>
<evidence type="ECO:0000256" key="1">
    <source>
        <dbReference type="ARBA" id="ARBA00004167"/>
    </source>
</evidence>
<dbReference type="Pfam" id="PF00028">
    <property type="entry name" value="Cadherin"/>
    <property type="match status" value="1"/>
</dbReference>
<evidence type="ECO:0000313" key="13">
    <source>
        <dbReference type="Proteomes" id="UP000594454"/>
    </source>
</evidence>
<keyword evidence="5 10" id="KW-1133">Transmembrane helix</keyword>
<feature type="transmembrane region" description="Helical" evidence="10">
    <location>
        <begin position="1259"/>
        <end position="1284"/>
    </location>
</feature>
<dbReference type="InterPro" id="IPR020894">
    <property type="entry name" value="Cadherin_CS"/>
</dbReference>
<dbReference type="SUPFAM" id="SSF49313">
    <property type="entry name" value="Cadherin-like"/>
    <property type="match status" value="2"/>
</dbReference>
<dbReference type="PROSITE" id="PS50268">
    <property type="entry name" value="CADHERIN_2"/>
    <property type="match status" value="1"/>
</dbReference>
<evidence type="ECO:0000259" key="11">
    <source>
        <dbReference type="PROSITE" id="PS50268"/>
    </source>
</evidence>
<dbReference type="InterPro" id="IPR015919">
    <property type="entry name" value="Cadherin-like_sf"/>
</dbReference>
<feature type="domain" description="Cadherin" evidence="11">
    <location>
        <begin position="1061"/>
        <end position="1154"/>
    </location>
</feature>
<dbReference type="PANTHER" id="PTHR24028:SF328">
    <property type="entry name" value="CADHERIN-3"/>
    <property type="match status" value="1"/>
</dbReference>
<reference evidence="12 13" key="1">
    <citation type="submission" date="2020-11" db="EMBL/GenBank/DDBJ databases">
        <authorList>
            <person name="Wallbank WR R."/>
            <person name="Pardo Diaz C."/>
            <person name="Kozak K."/>
            <person name="Martin S."/>
            <person name="Jiggins C."/>
            <person name="Moest M."/>
            <person name="Warren A I."/>
            <person name="Generalovic N T."/>
            <person name="Byers J.R.P. K."/>
            <person name="Montejo-Kovacevich G."/>
            <person name="Yen C E."/>
        </authorList>
    </citation>
    <scope>NUCLEOTIDE SEQUENCE [LARGE SCALE GENOMIC DNA]</scope>
</reference>
<dbReference type="Proteomes" id="UP000594454">
    <property type="component" value="Chromosome 2"/>
</dbReference>
<evidence type="ECO:0000256" key="6">
    <source>
        <dbReference type="ARBA" id="ARBA00023136"/>
    </source>
</evidence>
<dbReference type="PANTHER" id="PTHR24028">
    <property type="entry name" value="CADHERIN-87A"/>
    <property type="match status" value="1"/>
</dbReference>
<dbReference type="EMBL" id="LR899010">
    <property type="protein sequence ID" value="CAD7082980.1"/>
    <property type="molecule type" value="Genomic_DNA"/>
</dbReference>
<feature type="compositionally biased region" description="Polar residues" evidence="9">
    <location>
        <begin position="1346"/>
        <end position="1374"/>
    </location>
</feature>
<sequence length="1463" mass="164678">MKLKIVIMPGDLGCGNQSKIVFIVFLAFGFLGITASQKCASPNITSSQFEYGYTFNKDLSLTFYGVIESFQMTGTERILTTSNNNWAENYIDARYARGLLEVYTTASFRRYVEEQSSSRINLQVTLVCEDQSRPILVFRINIKKENLYDPQFSKPFYNFSIPLPLYRGFDLTVLEEVSARDIDIFDNKVTFSTNFAGIVAVSTKPETGSDGKTFYSMLTLTAPLIKLVQPVEFTLTATDNGQPPRSSTALIRITPDKNITFTPPPRFEKNVYLGSLNETLYLNLELLVLTLDTWTSDVNFAMSGEDAYFFDLASSNNRVRISLARPLVDEDIEERTFFSFAVVAYRNDTMDGSCSVIVKIPQKSSEHRFNKHYYSGSLDKFGNLSIENIAYDFEDYSPEIVFTLSGPDANLFRVSNNESLIRIDFFSDINDINFQDRRYLFVILSANREGIEIANAGVAVLLPMIPKFSQTVYYGRIDKDSSLIFEGIHFDGNVGSNVKSVLIRGDYAENFIIRGSRTELRLELTIPFNETELRALSYIQLTVVAISRADLEGSAEVLIEFPDFSAMPVFERSVYKGYVDKNGTLFLEDIILMNTTYTEGMEFELLGEFKQNFDLHIIENIIKLKVIQRLPSSVLQSEKYLNFIITARNIDGDSASTSIILNVPVFTPPEFVKNFYKGTLDRYYQLDIEDIRIKTDTYQDGIEVILGGKDAKFFRLRSSTVNIMLEINDENLNPDELSGRTSLDLTIVAENKDGLSGRTAVVVEIPVTCGAGNGTCPPCVIPPNDMCPQTTTPEPSDPPTFDRKLYLYRIEPNYVGIIGIISAKIREPTTSVNYSLDITNAHLKSRITVHPTTGQLVAHDSVSPGLYTFQAVAVNPTTNAKGYAMVRLTVDAANECPNGMTTVSSTLLVKHIVEEESHTDLLNAKYGQCVFTIFSMEPNDKVYVKIDSRTYQLTTIAIDREDPIFESMPVAQVLVQLKLNCPGVANSRQRRSTWSRYSTDNSSRSLVLIDDIPFNPYLTTLSLIIEDVNDHSPEFVHPPHGDYIIGYPEVDVYYNLMPEYLIKVEATDRDVGLNAKIRYSMNENDYFQIDPTSGIIYPIAALPYGLESIELVVVAADRDGSFYGRKTRVNLIVKVLTSNYVTMLTINDQPAENFESVLKNVSLEVGAEVYSLRYAMLPARRDEENSQETFERSDGMLGTADHRIILRAWIYAVDEEGQFVGGSDVEERLNNLHGEYDLETSPYASEAKSDELVADTSGLVAGISVLGVLLFATLTAAFAFWWFWLRPYNFKSISNETTSETISSEDSMDHEMKYKVGNNFYYEDGDTYEAGQQYKKKASMAVSGATSMDTSDESNTNSFEGYSNNSDSSEGSRGQNERRKSIVTFNELVERIDIEISESNFRHHKNNNNDNCVGIFSRIKNRKFCLNGTVKLEHVKAAQCGISKLKLFASDRIRRARSLEDIH</sequence>
<dbReference type="Gene3D" id="2.60.40.60">
    <property type="entry name" value="Cadherins"/>
    <property type="match status" value="2"/>
</dbReference>
<dbReference type="InterPro" id="IPR002126">
    <property type="entry name" value="Cadherin-like_dom"/>
</dbReference>
<feature type="region of interest" description="Disordered" evidence="9">
    <location>
        <begin position="1346"/>
        <end position="1379"/>
    </location>
</feature>
<accession>A0A7R8YSU1</accession>
<dbReference type="InterPro" id="IPR050174">
    <property type="entry name" value="Protocadherin/Cadherin-CA"/>
</dbReference>
<proteinExistence type="predicted"/>
<comment type="subcellular location">
    <subcellularLocation>
        <location evidence="1">Membrane</location>
        <topology evidence="1">Single-pass membrane protein</topology>
    </subcellularLocation>
</comment>
<evidence type="ECO:0000256" key="3">
    <source>
        <dbReference type="ARBA" id="ARBA00022737"/>
    </source>
</evidence>
<keyword evidence="13" id="KW-1185">Reference proteome</keyword>
<dbReference type="SMART" id="SM00112">
    <property type="entry name" value="CA"/>
    <property type="match status" value="2"/>
</dbReference>
<keyword evidence="3" id="KW-0677">Repeat</keyword>
<evidence type="ECO:0000256" key="8">
    <source>
        <dbReference type="PROSITE-ProRule" id="PRU00043"/>
    </source>
</evidence>
<evidence type="ECO:0000256" key="10">
    <source>
        <dbReference type="SAM" id="Phobius"/>
    </source>
</evidence>
<evidence type="ECO:0000256" key="2">
    <source>
        <dbReference type="ARBA" id="ARBA00022692"/>
    </source>
</evidence>
<gene>
    <name evidence="12" type="ORF">HERILL_LOCUS5976</name>
</gene>
<dbReference type="CDD" id="cd11304">
    <property type="entry name" value="Cadherin_repeat"/>
    <property type="match status" value="2"/>
</dbReference>
<organism evidence="12 13">
    <name type="scientific">Hermetia illucens</name>
    <name type="common">Black soldier fly</name>
    <dbReference type="NCBI Taxonomy" id="343691"/>
    <lineage>
        <taxon>Eukaryota</taxon>
        <taxon>Metazoa</taxon>
        <taxon>Ecdysozoa</taxon>
        <taxon>Arthropoda</taxon>
        <taxon>Hexapoda</taxon>
        <taxon>Insecta</taxon>
        <taxon>Pterygota</taxon>
        <taxon>Neoptera</taxon>
        <taxon>Endopterygota</taxon>
        <taxon>Diptera</taxon>
        <taxon>Brachycera</taxon>
        <taxon>Stratiomyomorpha</taxon>
        <taxon>Stratiomyidae</taxon>
        <taxon>Hermetiinae</taxon>
        <taxon>Hermetia</taxon>
    </lineage>
</organism>
<protein>
    <recommendedName>
        <fullName evidence="11">Cadherin domain-containing protein</fullName>
    </recommendedName>
</protein>
<dbReference type="GO" id="GO:0005509">
    <property type="term" value="F:calcium ion binding"/>
    <property type="evidence" value="ECO:0007669"/>
    <property type="project" value="UniProtKB-UniRule"/>
</dbReference>
<dbReference type="InParanoid" id="A0A7R8YSU1"/>
<dbReference type="GO" id="GO:0007156">
    <property type="term" value="P:homophilic cell adhesion via plasma membrane adhesion molecules"/>
    <property type="evidence" value="ECO:0007669"/>
    <property type="project" value="InterPro"/>
</dbReference>
<evidence type="ECO:0000256" key="7">
    <source>
        <dbReference type="ARBA" id="ARBA00023180"/>
    </source>
</evidence>
<keyword evidence="4 8" id="KW-0106">Calcium</keyword>
<dbReference type="PROSITE" id="PS00232">
    <property type="entry name" value="CADHERIN_1"/>
    <property type="match status" value="1"/>
</dbReference>
<evidence type="ECO:0000256" key="9">
    <source>
        <dbReference type="SAM" id="MobiDB-lite"/>
    </source>
</evidence>